<accession>A0A1I8B2B2</accession>
<dbReference type="Proteomes" id="UP000095281">
    <property type="component" value="Unplaced"/>
</dbReference>
<dbReference type="PROSITE" id="PS50011">
    <property type="entry name" value="PROTEIN_KINASE_DOM"/>
    <property type="match status" value="1"/>
</dbReference>
<dbReference type="GO" id="GO:0004672">
    <property type="term" value="F:protein kinase activity"/>
    <property type="evidence" value="ECO:0007669"/>
    <property type="project" value="InterPro"/>
</dbReference>
<dbReference type="InterPro" id="IPR011009">
    <property type="entry name" value="Kinase-like_dom_sf"/>
</dbReference>
<dbReference type="WBParaSite" id="MhA1_Contig1282.frz3.gene7">
    <property type="protein sequence ID" value="MhA1_Contig1282.frz3.gene7"/>
    <property type="gene ID" value="MhA1_Contig1282.frz3.gene7"/>
</dbReference>
<dbReference type="AlphaFoldDB" id="A0A1I8B2B2"/>
<dbReference type="GO" id="GO:0005524">
    <property type="term" value="F:ATP binding"/>
    <property type="evidence" value="ECO:0007669"/>
    <property type="project" value="InterPro"/>
</dbReference>
<evidence type="ECO:0000313" key="3">
    <source>
        <dbReference type="Proteomes" id="UP000095281"/>
    </source>
</evidence>
<dbReference type="OMA" id="CAKISHI"/>
<feature type="domain" description="Protein kinase" evidence="2">
    <location>
        <begin position="398"/>
        <end position="441"/>
    </location>
</feature>
<evidence type="ECO:0000313" key="4">
    <source>
        <dbReference type="WBParaSite" id="MhA1_Contig1282.frz3.gene7"/>
    </source>
</evidence>
<feature type="region of interest" description="Disordered" evidence="1">
    <location>
        <begin position="1"/>
        <end position="237"/>
    </location>
</feature>
<feature type="compositionally biased region" description="Polar residues" evidence="1">
    <location>
        <begin position="7"/>
        <end position="16"/>
    </location>
</feature>
<protein>
    <submittedName>
        <fullName evidence="4">Protein kinase domain-containing protein</fullName>
    </submittedName>
</protein>
<evidence type="ECO:0000259" key="2">
    <source>
        <dbReference type="PROSITE" id="PS50011"/>
    </source>
</evidence>
<keyword evidence="3" id="KW-1185">Reference proteome</keyword>
<feature type="compositionally biased region" description="Basic and acidic residues" evidence="1">
    <location>
        <begin position="151"/>
        <end position="182"/>
    </location>
</feature>
<feature type="compositionally biased region" description="Basic residues" evidence="1">
    <location>
        <begin position="105"/>
        <end position="125"/>
    </location>
</feature>
<dbReference type="InterPro" id="IPR000719">
    <property type="entry name" value="Prot_kinase_dom"/>
</dbReference>
<reference evidence="4" key="1">
    <citation type="submission" date="2016-11" db="UniProtKB">
        <authorList>
            <consortium name="WormBaseParasite"/>
        </authorList>
    </citation>
    <scope>IDENTIFICATION</scope>
</reference>
<name>A0A1I8B2B2_MELHA</name>
<sequence>MARSRSRSPTSRNQYARSLVRRRSRSRSYDKRRRDVSYRRDDGFGRERLRRDRIQEAIINSSKRSRDVMERSSDSLKERRSTRERNDDRLRSELENRKDIDGHDKSHKKHKEKKEKKKKKHKREKNGKEPKAKKAKRKDAENESDLDSDDEKQLIEKRRKQRSELLEKIRSEKGMTDDEPLHSETPNPPDNEIVTEPNESQKNDVESGSSSSEDESQEITREEAENENEEKESKVDRLLREAIDVLKESGTKITDVEASPISSPQLSQASDDLVDFFGEQCAKISHIRNRDEAERIRKQTEESILEEKSKTDRILAEQIDDEDIERLESEREKATKSDNTKNESLHFDMFADEAPVELLSKAATIEANDLTTAALKDNWDDTEGYYRVRIGEQLDGRYRVYGYTGSGVFGNVVRATDMNRTASKVAIKIIRNNDLMYVNIS</sequence>
<proteinExistence type="predicted"/>
<organism evidence="3 4">
    <name type="scientific">Meloidogyne hapla</name>
    <name type="common">Root-knot nematode worm</name>
    <dbReference type="NCBI Taxonomy" id="6305"/>
    <lineage>
        <taxon>Eukaryota</taxon>
        <taxon>Metazoa</taxon>
        <taxon>Ecdysozoa</taxon>
        <taxon>Nematoda</taxon>
        <taxon>Chromadorea</taxon>
        <taxon>Rhabditida</taxon>
        <taxon>Tylenchina</taxon>
        <taxon>Tylenchomorpha</taxon>
        <taxon>Tylenchoidea</taxon>
        <taxon>Meloidogynidae</taxon>
        <taxon>Meloidogyninae</taxon>
        <taxon>Meloidogyne</taxon>
    </lineage>
</organism>
<feature type="compositionally biased region" description="Basic and acidic residues" evidence="1">
    <location>
        <begin position="27"/>
        <end position="55"/>
    </location>
</feature>
<dbReference type="SUPFAM" id="SSF56112">
    <property type="entry name" value="Protein kinase-like (PK-like)"/>
    <property type="match status" value="1"/>
</dbReference>
<evidence type="ECO:0000256" key="1">
    <source>
        <dbReference type="SAM" id="MobiDB-lite"/>
    </source>
</evidence>
<dbReference type="Gene3D" id="3.30.200.20">
    <property type="entry name" value="Phosphorylase Kinase, domain 1"/>
    <property type="match status" value="1"/>
</dbReference>
<feature type="compositionally biased region" description="Basic and acidic residues" evidence="1">
    <location>
        <begin position="64"/>
        <end position="104"/>
    </location>
</feature>